<keyword evidence="3" id="KW-1185">Reference proteome</keyword>
<name>A0ABR2ZL68_9AGAR</name>
<protein>
    <recommendedName>
        <fullName evidence="4">BRCT domain-containing protein</fullName>
    </recommendedName>
</protein>
<feature type="region of interest" description="Disordered" evidence="1">
    <location>
        <begin position="1"/>
        <end position="112"/>
    </location>
</feature>
<feature type="compositionally biased region" description="Basic and acidic residues" evidence="1">
    <location>
        <begin position="24"/>
        <end position="48"/>
    </location>
</feature>
<evidence type="ECO:0008006" key="4">
    <source>
        <dbReference type="Google" id="ProtNLM"/>
    </source>
</evidence>
<evidence type="ECO:0000313" key="3">
    <source>
        <dbReference type="Proteomes" id="UP001437256"/>
    </source>
</evidence>
<evidence type="ECO:0000256" key="1">
    <source>
        <dbReference type="SAM" id="MobiDB-lite"/>
    </source>
</evidence>
<accession>A0ABR2ZL68</accession>
<comment type="caution">
    <text evidence="2">The sequence shown here is derived from an EMBL/GenBank/DDBJ whole genome shotgun (WGS) entry which is preliminary data.</text>
</comment>
<reference evidence="2 3" key="1">
    <citation type="submission" date="2024-05" db="EMBL/GenBank/DDBJ databases">
        <title>A draft genome resource for the thread blight pathogen Marasmius tenuissimus strain MS-2.</title>
        <authorList>
            <person name="Yulfo-Soto G.E."/>
            <person name="Baruah I.K."/>
            <person name="Amoako-Attah I."/>
            <person name="Bukari Y."/>
            <person name="Meinhardt L.W."/>
            <person name="Bailey B.A."/>
            <person name="Cohen S.P."/>
        </authorList>
    </citation>
    <scope>NUCLEOTIDE SEQUENCE [LARGE SCALE GENOMIC DNA]</scope>
    <source>
        <strain evidence="2 3">MS-2</strain>
    </source>
</reference>
<gene>
    <name evidence="2" type="ORF">AAF712_011050</name>
</gene>
<sequence length="227" mass="25078">MLFQRASPQRAETAPNPITAAVDSNDREEKHVEFKDPELKGKRPEQNHTENNPSRPSMSPTTPSKRRHSLEIFVTKIRSSPRLTHSLSHPPTSLPTTPTTPKKIESVSGDSPVSHPGLCDSLTSPQKANIIHRDTFLCVGGVNMDRLLGATRQTMLERAEEAGANCLVDEKWKYTIVAPRRPRGAYKVQINYSAQAAKSSECDPHKPVALDCASGIPGLMTILERRE</sequence>
<feature type="compositionally biased region" description="Low complexity" evidence="1">
    <location>
        <begin position="53"/>
        <end position="63"/>
    </location>
</feature>
<proteinExistence type="predicted"/>
<dbReference type="Proteomes" id="UP001437256">
    <property type="component" value="Unassembled WGS sequence"/>
</dbReference>
<evidence type="ECO:0000313" key="2">
    <source>
        <dbReference type="EMBL" id="KAL0062123.1"/>
    </source>
</evidence>
<organism evidence="2 3">
    <name type="scientific">Marasmius tenuissimus</name>
    <dbReference type="NCBI Taxonomy" id="585030"/>
    <lineage>
        <taxon>Eukaryota</taxon>
        <taxon>Fungi</taxon>
        <taxon>Dikarya</taxon>
        <taxon>Basidiomycota</taxon>
        <taxon>Agaricomycotina</taxon>
        <taxon>Agaricomycetes</taxon>
        <taxon>Agaricomycetidae</taxon>
        <taxon>Agaricales</taxon>
        <taxon>Marasmiineae</taxon>
        <taxon>Marasmiaceae</taxon>
        <taxon>Marasmius</taxon>
    </lineage>
</organism>
<dbReference type="EMBL" id="JBBXMP010000114">
    <property type="protein sequence ID" value="KAL0062123.1"/>
    <property type="molecule type" value="Genomic_DNA"/>
</dbReference>
<feature type="compositionally biased region" description="Low complexity" evidence="1">
    <location>
        <begin position="83"/>
        <end position="101"/>
    </location>
</feature>